<proteinExistence type="predicted"/>
<sequence length="107" mass="11676">MKLSATEGWKPGQGWGQELRLPQGFPAQAAGLKDAQAQTAGAWSGQGVRLADGGPLPASGQRAWVIIPDDNQSRAFLVYDNFRPLMRWNRLYYFAISIGTLADALDK</sequence>
<dbReference type="Pfam" id="PF13406">
    <property type="entry name" value="SLT_2"/>
    <property type="match status" value="1"/>
</dbReference>
<dbReference type="InterPro" id="IPR043426">
    <property type="entry name" value="MltB-like"/>
</dbReference>
<organism evidence="2 3">
    <name type="scientific">Acerihabitans arboris</name>
    <dbReference type="NCBI Taxonomy" id="2691583"/>
    <lineage>
        <taxon>Bacteria</taxon>
        <taxon>Pseudomonadati</taxon>
        <taxon>Pseudomonadota</taxon>
        <taxon>Gammaproteobacteria</taxon>
        <taxon>Enterobacterales</taxon>
        <taxon>Pectobacteriaceae</taxon>
        <taxon>Acerihabitans</taxon>
    </lineage>
</organism>
<feature type="domain" description="Transglycosylase SLT" evidence="1">
    <location>
        <begin position="6"/>
        <end position="103"/>
    </location>
</feature>
<accession>A0A845SGG9</accession>
<gene>
    <name evidence="2" type="ORF">GRH90_06905</name>
</gene>
<evidence type="ECO:0000313" key="3">
    <source>
        <dbReference type="Proteomes" id="UP000461443"/>
    </source>
</evidence>
<dbReference type="PANTHER" id="PTHR30163">
    <property type="entry name" value="MEMBRANE-BOUND LYTIC MUREIN TRANSGLYCOSYLASE B"/>
    <property type="match status" value="1"/>
</dbReference>
<dbReference type="InterPro" id="IPR023346">
    <property type="entry name" value="Lysozyme-like_dom_sf"/>
</dbReference>
<evidence type="ECO:0000313" key="2">
    <source>
        <dbReference type="EMBL" id="NDL62482.1"/>
    </source>
</evidence>
<dbReference type="RefSeq" id="WP_162365211.1">
    <property type="nucleotide sequence ID" value="NZ_WUBS01000004.1"/>
</dbReference>
<dbReference type="EMBL" id="WUBS01000004">
    <property type="protein sequence ID" value="NDL62482.1"/>
    <property type="molecule type" value="Genomic_DNA"/>
</dbReference>
<reference evidence="2 3" key="1">
    <citation type="submission" date="2019-12" db="EMBL/GenBank/DDBJ databases">
        <authorList>
            <person name="Lee S.D."/>
        </authorList>
    </citation>
    <scope>NUCLEOTIDE SEQUENCE [LARGE SCALE GENOMIC DNA]</scope>
    <source>
        <strain evidence="2 3">SAP-6</strain>
    </source>
</reference>
<dbReference type="SUPFAM" id="SSF53955">
    <property type="entry name" value="Lysozyme-like"/>
    <property type="match status" value="1"/>
</dbReference>
<protein>
    <recommendedName>
        <fullName evidence="1">Transglycosylase SLT domain-containing protein</fullName>
    </recommendedName>
</protein>
<dbReference type="Gene3D" id="1.10.530.10">
    <property type="match status" value="1"/>
</dbReference>
<dbReference type="InterPro" id="IPR031304">
    <property type="entry name" value="SLT_2"/>
</dbReference>
<evidence type="ECO:0000259" key="1">
    <source>
        <dbReference type="Pfam" id="PF13406"/>
    </source>
</evidence>
<keyword evidence="3" id="KW-1185">Reference proteome</keyword>
<dbReference type="Proteomes" id="UP000461443">
    <property type="component" value="Unassembled WGS sequence"/>
</dbReference>
<name>A0A845SGG9_9GAMM</name>
<dbReference type="AlphaFoldDB" id="A0A845SGG9"/>
<dbReference type="PANTHER" id="PTHR30163:SF8">
    <property type="entry name" value="LYTIC MUREIN TRANSGLYCOSYLASE"/>
    <property type="match status" value="1"/>
</dbReference>
<reference evidence="2 3" key="2">
    <citation type="submission" date="2020-02" db="EMBL/GenBank/DDBJ databases">
        <title>The new genus of Enterobacteriales.</title>
        <authorList>
            <person name="Kim I.S."/>
        </authorList>
    </citation>
    <scope>NUCLEOTIDE SEQUENCE [LARGE SCALE GENOMIC DNA]</scope>
    <source>
        <strain evidence="2 3">SAP-6</strain>
    </source>
</reference>
<dbReference type="GO" id="GO:0009253">
    <property type="term" value="P:peptidoglycan catabolic process"/>
    <property type="evidence" value="ECO:0007669"/>
    <property type="project" value="TreeGrafter"/>
</dbReference>
<comment type="caution">
    <text evidence="2">The sequence shown here is derived from an EMBL/GenBank/DDBJ whole genome shotgun (WGS) entry which is preliminary data.</text>
</comment>
<dbReference type="GO" id="GO:0008933">
    <property type="term" value="F:peptidoglycan lytic transglycosylase activity"/>
    <property type="evidence" value="ECO:0007669"/>
    <property type="project" value="TreeGrafter"/>
</dbReference>